<accession>A0ABY8LGR2</accession>
<reference evidence="1" key="1">
    <citation type="submission" date="2023-04" db="EMBL/GenBank/DDBJ databases">
        <title>Complete genome sequence of Halomonas alkaliantarctica MSP3 isolated from marine sediment, Jeju Island.</title>
        <authorList>
            <person name="Park S.-J."/>
        </authorList>
    </citation>
    <scope>NUCLEOTIDE SEQUENCE</scope>
    <source>
        <strain evidence="1">MSP3</strain>
    </source>
</reference>
<evidence type="ECO:0000313" key="1">
    <source>
        <dbReference type="EMBL" id="WGI23653.1"/>
    </source>
</evidence>
<sequence>MLSRAYERPKCPACQYRKSAAEFRDPGTGEPLPACKQCMRRQQRGGAQWMA</sequence>
<name>A0ABY8LGR2_9GAMM</name>
<proteinExistence type="predicted"/>
<keyword evidence="2" id="KW-1185">Reference proteome</keyword>
<dbReference type="Proteomes" id="UP001179830">
    <property type="component" value="Chromosome"/>
</dbReference>
<protein>
    <submittedName>
        <fullName evidence="1">Uncharacterized protein</fullName>
    </submittedName>
</protein>
<dbReference type="RefSeq" id="WP_280103513.1">
    <property type="nucleotide sequence ID" value="NZ_CP122961.1"/>
</dbReference>
<dbReference type="EMBL" id="CP122961">
    <property type="protein sequence ID" value="WGI23653.1"/>
    <property type="molecule type" value="Genomic_DNA"/>
</dbReference>
<gene>
    <name evidence="1" type="ORF">QEN58_09815</name>
</gene>
<evidence type="ECO:0000313" key="2">
    <source>
        <dbReference type="Proteomes" id="UP001179830"/>
    </source>
</evidence>
<organism evidence="1 2">
    <name type="scientific">Halomonas alkaliantarctica</name>
    <dbReference type="NCBI Taxonomy" id="232346"/>
    <lineage>
        <taxon>Bacteria</taxon>
        <taxon>Pseudomonadati</taxon>
        <taxon>Pseudomonadota</taxon>
        <taxon>Gammaproteobacteria</taxon>
        <taxon>Oceanospirillales</taxon>
        <taxon>Halomonadaceae</taxon>
        <taxon>Halomonas</taxon>
    </lineage>
</organism>